<dbReference type="RefSeq" id="WP_255898478.1">
    <property type="nucleotide sequence ID" value="NZ_JAFMZO010000001.1"/>
</dbReference>
<organism evidence="2 3">
    <name type="scientific">Paradesertivirga mongoliensis</name>
    <dbReference type="NCBI Taxonomy" id="2100740"/>
    <lineage>
        <taxon>Bacteria</taxon>
        <taxon>Pseudomonadati</taxon>
        <taxon>Bacteroidota</taxon>
        <taxon>Sphingobacteriia</taxon>
        <taxon>Sphingobacteriales</taxon>
        <taxon>Sphingobacteriaceae</taxon>
        <taxon>Paradesertivirga</taxon>
    </lineage>
</organism>
<comment type="caution">
    <text evidence="2">The sequence shown here is derived from an EMBL/GenBank/DDBJ whole genome shotgun (WGS) entry which is preliminary data.</text>
</comment>
<gene>
    <name evidence="2" type="ORF">ACFSJU_05450</name>
</gene>
<protein>
    <submittedName>
        <fullName evidence="2">FeoB-associated Cys-rich membrane protein</fullName>
    </submittedName>
</protein>
<sequence length="51" mass="5630">MQIQEILLVLIFTAALFYIGRIVYRNLKSDKGCSSGCGKCGIDFSETGLKK</sequence>
<accession>A0ABW4ZJJ7</accession>
<feature type="transmembrane region" description="Helical" evidence="1">
    <location>
        <begin position="6"/>
        <end position="24"/>
    </location>
</feature>
<name>A0ABW4ZJJ7_9SPHI</name>
<evidence type="ECO:0000313" key="3">
    <source>
        <dbReference type="Proteomes" id="UP001597387"/>
    </source>
</evidence>
<reference evidence="3" key="1">
    <citation type="journal article" date="2019" name="Int. J. Syst. Evol. Microbiol.">
        <title>The Global Catalogue of Microorganisms (GCM) 10K type strain sequencing project: providing services to taxonomists for standard genome sequencing and annotation.</title>
        <authorList>
            <consortium name="The Broad Institute Genomics Platform"/>
            <consortium name="The Broad Institute Genome Sequencing Center for Infectious Disease"/>
            <person name="Wu L."/>
            <person name="Ma J."/>
        </authorList>
    </citation>
    <scope>NUCLEOTIDE SEQUENCE [LARGE SCALE GENOMIC DNA]</scope>
    <source>
        <strain evidence="3">KCTC 42217</strain>
    </source>
</reference>
<keyword evidence="1" id="KW-0812">Transmembrane</keyword>
<evidence type="ECO:0000256" key="1">
    <source>
        <dbReference type="SAM" id="Phobius"/>
    </source>
</evidence>
<keyword evidence="1" id="KW-0472">Membrane</keyword>
<dbReference type="Pfam" id="PF12669">
    <property type="entry name" value="FeoB_associated"/>
    <property type="match status" value="1"/>
</dbReference>
<dbReference type="Proteomes" id="UP001597387">
    <property type="component" value="Unassembled WGS sequence"/>
</dbReference>
<dbReference type="EMBL" id="JBHUHZ010000001">
    <property type="protein sequence ID" value="MFD2161829.1"/>
    <property type="molecule type" value="Genomic_DNA"/>
</dbReference>
<evidence type="ECO:0000313" key="2">
    <source>
        <dbReference type="EMBL" id="MFD2161829.1"/>
    </source>
</evidence>
<proteinExistence type="predicted"/>
<keyword evidence="3" id="KW-1185">Reference proteome</keyword>
<keyword evidence="1" id="KW-1133">Transmembrane helix</keyword>